<name>A0A543HW07_9MICO</name>
<keyword evidence="2" id="KW-1185">Reference proteome</keyword>
<dbReference type="InterPro" id="IPR027417">
    <property type="entry name" value="P-loop_NTPase"/>
</dbReference>
<evidence type="ECO:0000313" key="2">
    <source>
        <dbReference type="Proteomes" id="UP000316747"/>
    </source>
</evidence>
<evidence type="ECO:0000313" key="1">
    <source>
        <dbReference type="EMBL" id="TQM62429.1"/>
    </source>
</evidence>
<dbReference type="RefSeq" id="WP_141844522.1">
    <property type="nucleotide sequence ID" value="NZ_VFPM01000002.1"/>
</dbReference>
<gene>
    <name evidence="1" type="ORF">FBY41_2461</name>
</gene>
<proteinExistence type="predicted"/>
<protein>
    <recommendedName>
        <fullName evidence="3">AAA domain-containing protein</fullName>
    </recommendedName>
</protein>
<dbReference type="Gene3D" id="3.40.50.300">
    <property type="entry name" value="P-loop containing nucleotide triphosphate hydrolases"/>
    <property type="match status" value="1"/>
</dbReference>
<accession>A0A543HW07</accession>
<sequence length="162" mass="17309">MSDGAPDSDRGRLFLVTGTDPDQRRALATALTRRLGRAVVVDGEALERLVRLGPLEPWTGAPSSAQLRDRLLRWSAALAVAETHQLEGYDAVLVEDALGDRLEDLLDLVAPEPVHLVVIGSGVDPTTPRWGLWVGAPGPVDDVAVDVLSRLPEALVVTADQP</sequence>
<dbReference type="AlphaFoldDB" id="A0A543HW07"/>
<organism evidence="1 2">
    <name type="scientific">Humibacillus xanthopallidus</name>
    <dbReference type="NCBI Taxonomy" id="412689"/>
    <lineage>
        <taxon>Bacteria</taxon>
        <taxon>Bacillati</taxon>
        <taxon>Actinomycetota</taxon>
        <taxon>Actinomycetes</taxon>
        <taxon>Micrococcales</taxon>
        <taxon>Intrasporangiaceae</taxon>
        <taxon>Humibacillus</taxon>
    </lineage>
</organism>
<reference evidence="1 2" key="1">
    <citation type="submission" date="2019-06" db="EMBL/GenBank/DDBJ databases">
        <title>Genome sequencing of plant associated microbes to promote plant fitness in Sorghum bicolor and Oryza sativa.</title>
        <authorList>
            <person name="Coleman-Derr D."/>
        </authorList>
    </citation>
    <scope>NUCLEOTIDE SEQUENCE [LARGE SCALE GENOMIC DNA]</scope>
    <source>
        <strain evidence="1 2">KV-663</strain>
    </source>
</reference>
<comment type="caution">
    <text evidence="1">The sequence shown here is derived from an EMBL/GenBank/DDBJ whole genome shotgun (WGS) entry which is preliminary data.</text>
</comment>
<dbReference type="OrthoDB" id="4869975at2"/>
<dbReference type="Proteomes" id="UP000316747">
    <property type="component" value="Unassembled WGS sequence"/>
</dbReference>
<dbReference type="EMBL" id="VFPM01000002">
    <property type="protein sequence ID" value="TQM62429.1"/>
    <property type="molecule type" value="Genomic_DNA"/>
</dbReference>
<evidence type="ECO:0008006" key="3">
    <source>
        <dbReference type="Google" id="ProtNLM"/>
    </source>
</evidence>